<proteinExistence type="predicted"/>
<feature type="compositionally biased region" description="Acidic residues" evidence="1">
    <location>
        <begin position="36"/>
        <end position="49"/>
    </location>
</feature>
<dbReference type="EMBL" id="AOID01000035">
    <property type="protein sequence ID" value="ELY66556.1"/>
    <property type="molecule type" value="Genomic_DNA"/>
</dbReference>
<sequence length="136" mass="15189">MFDPGRLQGVREHVFLNEPDAGAPVVVKPVASHLEEQEDRQDEDPDQEQEGGHVPTREDEREHGGEQRDRPVGRSVDPVLCAVGLTDLAAVEVRQDVEQEFGFVRDRRADLLVVAVERTVPVVAVGHGTPRHHRRV</sequence>
<reference evidence="2 3" key="1">
    <citation type="journal article" date="2014" name="PLoS Genet.">
        <title>Phylogenetically driven sequencing of extremely halophilic archaea reveals strategies for static and dynamic osmo-response.</title>
        <authorList>
            <person name="Becker E.A."/>
            <person name="Seitzer P.M."/>
            <person name="Tritt A."/>
            <person name="Larsen D."/>
            <person name="Krusor M."/>
            <person name="Yao A.I."/>
            <person name="Wu D."/>
            <person name="Madern D."/>
            <person name="Eisen J.A."/>
            <person name="Darling A.E."/>
            <person name="Facciotti M.T."/>
        </authorList>
    </citation>
    <scope>NUCLEOTIDE SEQUENCE [LARGE SCALE GENOMIC DNA]</scope>
    <source>
        <strain evidence="2 3">JCM 10478</strain>
    </source>
</reference>
<gene>
    <name evidence="2" type="ORF">C489_12964</name>
</gene>
<dbReference type="Proteomes" id="UP000011632">
    <property type="component" value="Unassembled WGS sequence"/>
</dbReference>
<evidence type="ECO:0000313" key="2">
    <source>
        <dbReference type="EMBL" id="ELY66556.1"/>
    </source>
</evidence>
<organism evidence="2 3">
    <name type="scientific">Natrinema versiforme JCM 10478</name>
    <dbReference type="NCBI Taxonomy" id="1227496"/>
    <lineage>
        <taxon>Archaea</taxon>
        <taxon>Methanobacteriati</taxon>
        <taxon>Methanobacteriota</taxon>
        <taxon>Stenosarchaea group</taxon>
        <taxon>Halobacteria</taxon>
        <taxon>Halobacteriales</taxon>
        <taxon>Natrialbaceae</taxon>
        <taxon>Natrinema</taxon>
    </lineage>
</organism>
<dbReference type="STRING" id="1227496.C489_12964"/>
<feature type="region of interest" description="Disordered" evidence="1">
    <location>
        <begin position="21"/>
        <end position="75"/>
    </location>
</feature>
<comment type="caution">
    <text evidence="2">The sequence shown here is derived from an EMBL/GenBank/DDBJ whole genome shotgun (WGS) entry which is preliminary data.</text>
</comment>
<accession>L9XYR4</accession>
<evidence type="ECO:0000256" key="1">
    <source>
        <dbReference type="SAM" id="MobiDB-lite"/>
    </source>
</evidence>
<evidence type="ECO:0000313" key="3">
    <source>
        <dbReference type="Proteomes" id="UP000011632"/>
    </source>
</evidence>
<feature type="compositionally biased region" description="Basic and acidic residues" evidence="1">
    <location>
        <begin position="55"/>
        <end position="72"/>
    </location>
</feature>
<name>L9XYR4_9EURY</name>
<protein>
    <submittedName>
        <fullName evidence="2">Uncharacterized protein</fullName>
    </submittedName>
</protein>
<keyword evidence="3" id="KW-1185">Reference proteome</keyword>
<dbReference type="AlphaFoldDB" id="L9XYR4"/>